<evidence type="ECO:0000256" key="3">
    <source>
        <dbReference type="ARBA" id="ARBA00022519"/>
    </source>
</evidence>
<dbReference type="HAMAP" id="MF_00454">
    <property type="entry name" value="FluC"/>
    <property type="match status" value="1"/>
</dbReference>
<evidence type="ECO:0000256" key="11">
    <source>
        <dbReference type="ARBA" id="ARBA00035585"/>
    </source>
</evidence>
<comment type="function">
    <text evidence="12">Fluoride-specific ion channel. Important for reducing fluoride concentration in the cell, thus reducing its toxicity.</text>
</comment>
<evidence type="ECO:0000256" key="12">
    <source>
        <dbReference type="HAMAP-Rule" id="MF_00454"/>
    </source>
</evidence>
<keyword evidence="7 12" id="KW-0406">Ion transport</keyword>
<feature type="binding site" evidence="12">
    <location>
        <position position="89"/>
    </location>
    <ligand>
        <name>Na(+)</name>
        <dbReference type="ChEBI" id="CHEBI:29101"/>
        <note>structural</note>
    </ligand>
</feature>
<keyword evidence="3" id="KW-0997">Cell inner membrane</keyword>
<dbReference type="PANTHER" id="PTHR28259:SF1">
    <property type="entry name" value="FLUORIDE EXPORT PROTEIN 1-RELATED"/>
    <property type="match status" value="1"/>
</dbReference>
<organism evidence="13 14">
    <name type="scientific">Candidatus Aquarickettsia rohweri</name>
    <dbReference type="NCBI Taxonomy" id="2602574"/>
    <lineage>
        <taxon>Bacteria</taxon>
        <taxon>Pseudomonadati</taxon>
        <taxon>Pseudomonadota</taxon>
        <taxon>Alphaproteobacteria</taxon>
        <taxon>Rickettsiales</taxon>
        <taxon>Candidatus Midichloriaceae</taxon>
        <taxon>Candidatus Aquarickettsia</taxon>
    </lineage>
</organism>
<keyword evidence="14" id="KW-1185">Reference proteome</keyword>
<feature type="transmembrane region" description="Helical" evidence="12">
    <location>
        <begin position="48"/>
        <end position="66"/>
    </location>
</feature>
<reference evidence="14" key="1">
    <citation type="submission" date="2018-11" db="EMBL/GenBank/DDBJ databases">
        <title>Phylogenetic, genomic, and biogeographic characterization of a novel and ubiquitous marine invertebrate-associated Rickettsiales parasite, Candidatus Marinoinvertebrata rohwerii, gen. nov., sp. nov.</title>
        <authorList>
            <person name="Klinges J.G."/>
            <person name="Rosales S.M."/>
            <person name="Mcminds R."/>
            <person name="Shaver E.C."/>
            <person name="Shantz A."/>
            <person name="Peters E.C."/>
            <person name="Burkepile D.E."/>
            <person name="Silliman B.R."/>
            <person name="Vega Thurber R.L."/>
        </authorList>
    </citation>
    <scope>NUCLEOTIDE SEQUENCE [LARGE SCALE GENOMIC DNA]</scope>
    <source>
        <strain evidence="14">a_cerv_44</strain>
    </source>
</reference>
<proteinExistence type="inferred from homology"/>
<keyword evidence="6 12" id="KW-0915">Sodium</keyword>
<dbReference type="GO" id="GO:0062054">
    <property type="term" value="F:fluoride channel activity"/>
    <property type="evidence" value="ECO:0007669"/>
    <property type="project" value="UniProtKB-UniRule"/>
</dbReference>
<feature type="binding site" evidence="12">
    <location>
        <position position="86"/>
    </location>
    <ligand>
        <name>Na(+)</name>
        <dbReference type="ChEBI" id="CHEBI:29101"/>
        <note>structural</note>
    </ligand>
</feature>
<keyword evidence="9 12" id="KW-0407">Ion channel</keyword>
<evidence type="ECO:0000256" key="5">
    <source>
        <dbReference type="ARBA" id="ARBA00022989"/>
    </source>
</evidence>
<evidence type="ECO:0000256" key="6">
    <source>
        <dbReference type="ARBA" id="ARBA00023053"/>
    </source>
</evidence>
<dbReference type="GO" id="GO:0140114">
    <property type="term" value="P:cellular detoxification of fluoride"/>
    <property type="evidence" value="ECO:0007669"/>
    <property type="project" value="UniProtKB-UniRule"/>
</dbReference>
<dbReference type="EMBL" id="RXFM01000045">
    <property type="protein sequence ID" value="RST66227.1"/>
    <property type="molecule type" value="Genomic_DNA"/>
</dbReference>
<dbReference type="OrthoDB" id="9806299at2"/>
<keyword evidence="2 12" id="KW-1003">Cell membrane</keyword>
<comment type="similarity">
    <text evidence="10 12">Belongs to the fluoride channel Fluc/FEX (TC 1.A.43) family.</text>
</comment>
<evidence type="ECO:0000313" key="13">
    <source>
        <dbReference type="EMBL" id="RST66227.1"/>
    </source>
</evidence>
<feature type="transmembrane region" description="Helical" evidence="12">
    <location>
        <begin position="108"/>
        <end position="136"/>
    </location>
</feature>
<evidence type="ECO:0000256" key="8">
    <source>
        <dbReference type="ARBA" id="ARBA00023136"/>
    </source>
</evidence>
<evidence type="ECO:0000256" key="10">
    <source>
        <dbReference type="ARBA" id="ARBA00035120"/>
    </source>
</evidence>
<dbReference type="AlphaFoldDB" id="A0A3R9Z721"/>
<feature type="transmembrane region" description="Helical" evidence="12">
    <location>
        <begin position="7"/>
        <end position="28"/>
    </location>
</feature>
<dbReference type="Pfam" id="PF02537">
    <property type="entry name" value="CRCB"/>
    <property type="match status" value="1"/>
</dbReference>
<comment type="caution">
    <text evidence="13">The sequence shown here is derived from an EMBL/GenBank/DDBJ whole genome shotgun (WGS) entry which is preliminary data.</text>
</comment>
<comment type="subcellular location">
    <subcellularLocation>
        <location evidence="1 12">Cell membrane</location>
        <topology evidence="1 12">Multi-pass membrane protein</topology>
    </subcellularLocation>
</comment>
<evidence type="ECO:0000256" key="1">
    <source>
        <dbReference type="ARBA" id="ARBA00004651"/>
    </source>
</evidence>
<protein>
    <recommendedName>
        <fullName evidence="12">Fluoride-specific ion channel FluC</fullName>
    </recommendedName>
</protein>
<keyword evidence="4 12" id="KW-0812">Transmembrane</keyword>
<accession>A0A3R9Z721</accession>
<sequence>MLYKIFFVFFGAGLGGISRFILSEYLIITFSTKLPSSKFIAIYPYPTLIINVIGSTVIGFVSHLLLTKFPNYNTELEHFVIIGFLGCFTTFSSFALEAVNLLHNDYLYYFSLYILLSVIICLVGCFFGILLARYIII</sequence>
<dbReference type="PANTHER" id="PTHR28259">
    <property type="entry name" value="FLUORIDE EXPORT PROTEIN 1-RELATED"/>
    <property type="match status" value="1"/>
</dbReference>
<evidence type="ECO:0000256" key="9">
    <source>
        <dbReference type="ARBA" id="ARBA00023303"/>
    </source>
</evidence>
<dbReference type="GO" id="GO:0005886">
    <property type="term" value="C:plasma membrane"/>
    <property type="evidence" value="ECO:0007669"/>
    <property type="project" value="UniProtKB-SubCell"/>
</dbReference>
<name>A0A3R9Z721_9RICK</name>
<keyword evidence="5 12" id="KW-1133">Transmembrane helix</keyword>
<keyword evidence="8 12" id="KW-0472">Membrane</keyword>
<keyword evidence="12" id="KW-0479">Metal-binding</keyword>
<gene>
    <name evidence="12" type="primary">fluC</name>
    <name evidence="12" type="synonym">crcB</name>
    <name evidence="13" type="ORF">EIC27_03810</name>
</gene>
<evidence type="ECO:0000256" key="2">
    <source>
        <dbReference type="ARBA" id="ARBA00022475"/>
    </source>
</evidence>
<comment type="catalytic activity">
    <reaction evidence="11">
        <text>fluoride(in) = fluoride(out)</text>
        <dbReference type="Rhea" id="RHEA:76159"/>
        <dbReference type="ChEBI" id="CHEBI:17051"/>
    </reaction>
    <physiologicalReaction direction="left-to-right" evidence="11">
        <dbReference type="Rhea" id="RHEA:76160"/>
    </physiologicalReaction>
</comment>
<evidence type="ECO:0000313" key="14">
    <source>
        <dbReference type="Proteomes" id="UP000279470"/>
    </source>
</evidence>
<evidence type="ECO:0000256" key="4">
    <source>
        <dbReference type="ARBA" id="ARBA00022692"/>
    </source>
</evidence>
<dbReference type="Proteomes" id="UP000279470">
    <property type="component" value="Unassembled WGS sequence"/>
</dbReference>
<feature type="transmembrane region" description="Helical" evidence="12">
    <location>
        <begin position="78"/>
        <end position="96"/>
    </location>
</feature>
<evidence type="ECO:0000256" key="7">
    <source>
        <dbReference type="ARBA" id="ARBA00023065"/>
    </source>
</evidence>
<comment type="activity regulation">
    <text evidence="12">Na(+) is not transported, but it plays an essential structural role and its presence is essential for fluoride channel function.</text>
</comment>
<dbReference type="GO" id="GO:0046872">
    <property type="term" value="F:metal ion binding"/>
    <property type="evidence" value="ECO:0007669"/>
    <property type="project" value="UniProtKB-KW"/>
</dbReference>
<keyword evidence="12" id="KW-0813">Transport</keyword>
<dbReference type="InterPro" id="IPR003691">
    <property type="entry name" value="FluC"/>
</dbReference>